<organism evidence="1 2">
    <name type="scientific">Methylorubrum extorquens</name>
    <name type="common">Methylobacterium dichloromethanicum</name>
    <name type="synonym">Methylobacterium extorquens</name>
    <dbReference type="NCBI Taxonomy" id="408"/>
    <lineage>
        <taxon>Bacteria</taxon>
        <taxon>Pseudomonadati</taxon>
        <taxon>Pseudomonadota</taxon>
        <taxon>Alphaproteobacteria</taxon>
        <taxon>Hyphomicrobiales</taxon>
        <taxon>Methylobacteriaceae</taxon>
        <taxon>Methylorubrum</taxon>
    </lineage>
</organism>
<sequence length="58" mass="6197">MARARGRSPQAAPADFDGFRSLGAPDPMFFPQPYLTLCFGDAPAVLAASHDLSRRGFA</sequence>
<reference evidence="2" key="1">
    <citation type="submission" date="2017-10" db="EMBL/GenBank/DDBJ databases">
        <authorList>
            <person name="Regsiter A."/>
            <person name="William W."/>
        </authorList>
    </citation>
    <scope>NUCLEOTIDE SEQUENCE [LARGE SCALE GENOMIC DNA]</scope>
</reference>
<gene>
    <name evidence="1" type="ORF">TK0001_2603</name>
</gene>
<proteinExistence type="predicted"/>
<dbReference type="EMBL" id="LT962688">
    <property type="protein sequence ID" value="SOR29205.1"/>
    <property type="molecule type" value="Genomic_DNA"/>
</dbReference>
<name>A0A2N9APD3_METEX</name>
<accession>A0A2N9APD3</accession>
<evidence type="ECO:0000313" key="1">
    <source>
        <dbReference type="EMBL" id="SOR29205.1"/>
    </source>
</evidence>
<dbReference type="AlphaFoldDB" id="A0A2N9APD3"/>
<protein>
    <submittedName>
        <fullName evidence="1">Uncharacterized protein</fullName>
    </submittedName>
</protein>
<dbReference type="Proteomes" id="UP000233769">
    <property type="component" value="Chromosome tk0001"/>
</dbReference>
<evidence type="ECO:0000313" key="2">
    <source>
        <dbReference type="Proteomes" id="UP000233769"/>
    </source>
</evidence>